<dbReference type="InterPro" id="IPR043144">
    <property type="entry name" value="Mal/L-sulf/L-lact_DH-like_ah"/>
</dbReference>
<keyword evidence="2" id="KW-0560">Oxidoreductase</keyword>
<dbReference type="PANTHER" id="PTHR11091:SF0">
    <property type="entry name" value="MALATE DEHYDROGENASE"/>
    <property type="match status" value="1"/>
</dbReference>
<dbReference type="PANTHER" id="PTHR11091">
    <property type="entry name" value="OXIDOREDUCTASE-RELATED"/>
    <property type="match status" value="1"/>
</dbReference>
<organism evidence="3 4">
    <name type="scientific">Idiomarina baltica</name>
    <dbReference type="NCBI Taxonomy" id="190892"/>
    <lineage>
        <taxon>Bacteria</taxon>
        <taxon>Pseudomonadati</taxon>
        <taxon>Pseudomonadota</taxon>
        <taxon>Gammaproteobacteria</taxon>
        <taxon>Alteromonadales</taxon>
        <taxon>Idiomarinaceae</taxon>
        <taxon>Idiomarina</taxon>
    </lineage>
</organism>
<gene>
    <name evidence="3" type="ORF">DCR58_07775</name>
</gene>
<name>A0A348WQ54_9GAMM</name>
<dbReference type="Gene3D" id="3.30.1370.60">
    <property type="entry name" value="Hypothetical oxidoreductase yiak, domain 2"/>
    <property type="match status" value="1"/>
</dbReference>
<proteinExistence type="inferred from homology"/>
<dbReference type="EMBL" id="DMUP01000181">
    <property type="protein sequence ID" value="HAR56666.1"/>
    <property type="molecule type" value="Genomic_DNA"/>
</dbReference>
<dbReference type="AlphaFoldDB" id="A0A348WQ54"/>
<protein>
    <submittedName>
        <fullName evidence="3">Lactate dehydrogenase</fullName>
    </submittedName>
</protein>
<dbReference type="Proteomes" id="UP000262878">
    <property type="component" value="Unassembled WGS sequence"/>
</dbReference>
<dbReference type="InterPro" id="IPR036111">
    <property type="entry name" value="Mal/L-sulfo/L-lacto_DH-like_sf"/>
</dbReference>
<dbReference type="InterPro" id="IPR043143">
    <property type="entry name" value="Mal/L-sulf/L-lact_DH-like_NADP"/>
</dbReference>
<dbReference type="GO" id="GO:0016491">
    <property type="term" value="F:oxidoreductase activity"/>
    <property type="evidence" value="ECO:0007669"/>
    <property type="project" value="UniProtKB-KW"/>
</dbReference>
<reference evidence="3 4" key="1">
    <citation type="journal article" date="2018" name="Nat. Biotechnol.">
        <title>A standardized bacterial taxonomy based on genome phylogeny substantially revises the tree of life.</title>
        <authorList>
            <person name="Parks D.H."/>
            <person name="Chuvochina M."/>
            <person name="Waite D.W."/>
            <person name="Rinke C."/>
            <person name="Skarshewski A."/>
            <person name="Chaumeil P.A."/>
            <person name="Hugenholtz P."/>
        </authorList>
    </citation>
    <scope>NUCLEOTIDE SEQUENCE [LARGE SCALE GENOMIC DNA]</scope>
    <source>
        <strain evidence="3">UBA9360</strain>
    </source>
</reference>
<evidence type="ECO:0000313" key="3">
    <source>
        <dbReference type="EMBL" id="HAR56666.1"/>
    </source>
</evidence>
<dbReference type="Pfam" id="PF02615">
    <property type="entry name" value="Ldh_2"/>
    <property type="match status" value="1"/>
</dbReference>
<evidence type="ECO:0000313" key="4">
    <source>
        <dbReference type="Proteomes" id="UP000262878"/>
    </source>
</evidence>
<evidence type="ECO:0000256" key="2">
    <source>
        <dbReference type="ARBA" id="ARBA00023002"/>
    </source>
</evidence>
<accession>A0A348WQ54</accession>
<dbReference type="SUPFAM" id="SSF89733">
    <property type="entry name" value="L-sulfolactate dehydrogenase-like"/>
    <property type="match status" value="1"/>
</dbReference>
<dbReference type="InterPro" id="IPR003767">
    <property type="entry name" value="Malate/L-lactate_DH-like"/>
</dbReference>
<dbReference type="STRING" id="314276.OS145_03713"/>
<evidence type="ECO:0000256" key="1">
    <source>
        <dbReference type="ARBA" id="ARBA00006056"/>
    </source>
</evidence>
<dbReference type="Gene3D" id="1.10.1530.10">
    <property type="match status" value="1"/>
</dbReference>
<comment type="similarity">
    <text evidence="1">Belongs to the LDH2/MDH2 oxidoreductase family.</text>
</comment>
<comment type="caution">
    <text evidence="3">The sequence shown here is derived from an EMBL/GenBank/DDBJ whole genome shotgun (WGS) entry which is preliminary data.</text>
</comment>
<sequence>MSERDCLFDYNELLAWADECLQSAGASGEVARHVAYYLLEGDLLGYSTHGLIRLLNNCQWLERGESQPKGQPQVLQQRAAVANWDAQRLPGPYVMPMAINEAIQMAKQAGTGTITVRRSQHIASLAAYLSLATEQGMMVSLMCSTPGQRAVAPFGAKQAVYSPNPFAVGVPSSGDPILLDISLSMTAAGKVRQAKANQQKLPYNALVTAQGEWTDDPETFFSEPGSAIGPLGGELLGYKGYGLTLFSELWTMALAQYGRNQGKDEGDANCVWVQVIDPSAFGEQKAFITQVDELIRDTLAAKSIAADNPVRIPGHQALARKRQQLEKGVRYAPATLKVLRKCAEFCQQPLPTALS</sequence>